<organism evidence="2 3">
    <name type="scientific">Haloferax mucosum ATCC BAA-1512</name>
    <dbReference type="NCBI Taxonomy" id="662479"/>
    <lineage>
        <taxon>Archaea</taxon>
        <taxon>Methanobacteriati</taxon>
        <taxon>Methanobacteriota</taxon>
        <taxon>Stenosarchaea group</taxon>
        <taxon>Halobacteria</taxon>
        <taxon>Halobacteriales</taxon>
        <taxon>Haloferacaceae</taxon>
        <taxon>Haloferax</taxon>
    </lineage>
</organism>
<dbReference type="AlphaFoldDB" id="M0I6Z3"/>
<evidence type="ECO:0000313" key="2">
    <source>
        <dbReference type="EMBL" id="ELZ91787.1"/>
    </source>
</evidence>
<dbReference type="STRING" id="662479.C440_15784"/>
<dbReference type="RefSeq" id="WP_008321617.1">
    <property type="nucleotide sequence ID" value="NZ_AOLN01000018.1"/>
</dbReference>
<gene>
    <name evidence="2" type="ORF">C440_15784</name>
</gene>
<proteinExistence type="predicted"/>
<protein>
    <recommendedName>
        <fullName evidence="1">Halobacterial output domain-containing protein</fullName>
    </recommendedName>
</protein>
<sequence length="93" mass="9733">MDDQLDTGAGSVVTTSVDRYEEVAVAVTSAVATATEHSPLDLPPLADVGVNPEALDSLFSPSGDKSHSLRFHYAGYLVSLFGDGTLAVDHIDE</sequence>
<dbReference type="Pfam" id="PF18545">
    <property type="entry name" value="HalOD1"/>
    <property type="match status" value="1"/>
</dbReference>
<evidence type="ECO:0000259" key="1">
    <source>
        <dbReference type="Pfam" id="PF18545"/>
    </source>
</evidence>
<keyword evidence="3" id="KW-1185">Reference proteome</keyword>
<dbReference type="EMBL" id="AOLN01000018">
    <property type="protein sequence ID" value="ELZ91787.1"/>
    <property type="molecule type" value="Genomic_DNA"/>
</dbReference>
<dbReference type="Proteomes" id="UP000011550">
    <property type="component" value="Unassembled WGS sequence"/>
</dbReference>
<dbReference type="OrthoDB" id="221929at2157"/>
<dbReference type="PATRIC" id="fig|662479.7.peg.3205"/>
<name>M0I6Z3_9EURY</name>
<accession>M0I6Z3</accession>
<feature type="domain" description="Halobacterial output" evidence="1">
    <location>
        <begin position="20"/>
        <end position="89"/>
    </location>
</feature>
<reference evidence="2 3" key="1">
    <citation type="journal article" date="2014" name="PLoS Genet.">
        <title>Phylogenetically driven sequencing of extremely halophilic archaea reveals strategies for static and dynamic osmo-response.</title>
        <authorList>
            <person name="Becker E.A."/>
            <person name="Seitzer P.M."/>
            <person name="Tritt A."/>
            <person name="Larsen D."/>
            <person name="Krusor M."/>
            <person name="Yao A.I."/>
            <person name="Wu D."/>
            <person name="Madern D."/>
            <person name="Eisen J.A."/>
            <person name="Darling A.E."/>
            <person name="Facciotti M.T."/>
        </authorList>
    </citation>
    <scope>NUCLEOTIDE SEQUENCE [LARGE SCALE GENOMIC DNA]</scope>
    <source>
        <strain evidence="2 3">ATCC BAA-1512</strain>
    </source>
</reference>
<dbReference type="InterPro" id="IPR040624">
    <property type="entry name" value="HalOD1"/>
</dbReference>
<evidence type="ECO:0000313" key="3">
    <source>
        <dbReference type="Proteomes" id="UP000011550"/>
    </source>
</evidence>
<comment type="caution">
    <text evidence="2">The sequence shown here is derived from an EMBL/GenBank/DDBJ whole genome shotgun (WGS) entry which is preliminary data.</text>
</comment>